<keyword evidence="4" id="KW-1185">Reference proteome</keyword>
<dbReference type="GO" id="GO:0005886">
    <property type="term" value="C:plasma membrane"/>
    <property type="evidence" value="ECO:0007669"/>
    <property type="project" value="TreeGrafter"/>
</dbReference>
<organism evidence="3 4">
    <name type="scientific">Trinickia caryophylli</name>
    <name type="common">Paraburkholderia caryophylli</name>
    <dbReference type="NCBI Taxonomy" id="28094"/>
    <lineage>
        <taxon>Bacteria</taxon>
        <taxon>Pseudomonadati</taxon>
        <taxon>Pseudomonadota</taxon>
        <taxon>Betaproteobacteria</taxon>
        <taxon>Burkholderiales</taxon>
        <taxon>Burkholderiaceae</taxon>
        <taxon>Trinickia</taxon>
    </lineage>
</organism>
<reference evidence="4" key="1">
    <citation type="submission" date="2017-04" db="EMBL/GenBank/DDBJ databases">
        <authorList>
            <person name="Varghese N."/>
            <person name="Submissions S."/>
        </authorList>
    </citation>
    <scope>NUCLEOTIDE SEQUENCE [LARGE SCALE GENOMIC DNA]</scope>
    <source>
        <strain evidence="4">Ballard 720</strain>
    </source>
</reference>
<dbReference type="PANTHER" id="PTHR30441">
    <property type="entry name" value="DUF748 DOMAIN-CONTAINING PROTEIN"/>
    <property type="match status" value="1"/>
</dbReference>
<dbReference type="InterPro" id="IPR008023">
    <property type="entry name" value="DUF748"/>
</dbReference>
<dbReference type="Pfam" id="PF05359">
    <property type="entry name" value="DUF748"/>
    <property type="match status" value="3"/>
</dbReference>
<dbReference type="PANTHER" id="PTHR30441:SF8">
    <property type="entry name" value="DUF748 DOMAIN-CONTAINING PROTEIN"/>
    <property type="match status" value="1"/>
</dbReference>
<dbReference type="RefSeq" id="WP_085228868.1">
    <property type="nucleotide sequence ID" value="NZ_BSQD01000007.1"/>
</dbReference>
<dbReference type="Gene3D" id="3.30.1330.60">
    <property type="entry name" value="OmpA-like domain"/>
    <property type="match status" value="1"/>
</dbReference>
<dbReference type="InterPro" id="IPR036737">
    <property type="entry name" value="OmpA-like_sf"/>
</dbReference>
<evidence type="ECO:0000256" key="2">
    <source>
        <dbReference type="SAM" id="Phobius"/>
    </source>
</evidence>
<keyword evidence="2" id="KW-0472">Membrane</keyword>
<feature type="compositionally biased region" description="Basic and acidic residues" evidence="1">
    <location>
        <begin position="590"/>
        <end position="605"/>
    </location>
</feature>
<dbReference type="OrthoDB" id="9757969at2"/>
<protein>
    <submittedName>
        <fullName evidence="3">Uncharacterized protein involved in outer membrane biogenesis</fullName>
    </submittedName>
</protein>
<accession>A0A1X7FPN2</accession>
<sequence>MPSESTADKTKAWVKLRGVVRGVFRGMFVSRRTRRIAISVVAFVALLGVAGFFAAPPLIRHVAETQLTSALGRPTAIERVKLNPYTLRLEADGIRIDDKDGGAPLLSAQRLIVRVSWVSLLRFAPIVEELRLDAPRANVVRYDAQRFNFTDIVEKFSAPSGKPETRPMLFSVSNIAVENGRIDFDDRLLGQRHVVDQLSLGVPFIATLPSKTDIFVDPRFAARVDGSPISVGGKTKPFAASRESEVELKFDGLDLPKLLSYVPAKLPVAMESGKLAGNLKLRFAMSGAVPTLTVAGTADLAEARLVDAGHAPLFAAQAVHVAAATLQPFKNIYHFDEIRLEQPSLHLARERSGELSVARAFAPAAPAASSAAPASVPASAPAVAAPPTDVSIKHLALDDGKVELEDRAPAEPVRLALDDLNVALDGFSTLADTPARYTVRTALAQGGTLAATGSVGVVGKRADAKITADALPLALAQPYLEGITAARLSAGTLGGTVVLDANWSQAPAAVRVGESELALKSVKIAGAGPTAPAIALGDGRLAIKQIDLAARTADIASIEATGLAVKGTREKDGRIDLAAWAAPAGAKPAPARESEARRSENERKRQSAHQAAPTRAAASKDATAPGWRYSIGQVRLKDGSADILDQVPARPAKFRFTSVQLEAGGLSNDMGHALPVKLSATLNGKGTLETAGNVVPDPLDASLTLRANRLDVAAFEPYFGDSLNAVVASALANAGGNLKLSMVKGAVKASFRGGAALVDVRLLDRITSAPLAGWRSLALNRVNARYDERGTDLDIGRVTFAQFFGSVLLSAQGKLNLDDVLAREKGAEAPAVAEQHGKTTTAVVEHEEKPPTSHPLRARVGEVVLQQGRVNYTDNFVKPNYTANLVDITGTIGAFGTETRTPAPVNVGANLAGNGPIAIRGTVDPLAPKPSLDLTASAHDIELTNLTPYSLKYAGYPITKGKLNVELHYKLDNDLLSANNHLFIDQLTFGEHVENDTATKLPVRLAISLLKNRRGQIDVNIPVSGSLSSPEFSLGSLIWSAVLHLIERAVTAPFSLLANAFGGSGGVSGAEDLRYVAFSSGSAELTDSMRGKLDTIAKLLDEKPEVKLDLTGRADPAIDTPALRLAYVDELVKREKLKTLVGHGESVDESTVTVDKSEYSDLLAKAYKDADIKKPRNFIGLAKSLPDDDMRRMLAANAPVDEASLRRLAQQRADEVRQYLIGKVDASRVFVVAPKVDAKEVKDSGPTTRVDFGLH</sequence>
<dbReference type="STRING" id="28094.SAMN06295900_110140"/>
<proteinExistence type="predicted"/>
<name>A0A1X7FPN2_TRICW</name>
<dbReference type="EMBL" id="FXAH01000010">
    <property type="protein sequence ID" value="SMF56344.1"/>
    <property type="molecule type" value="Genomic_DNA"/>
</dbReference>
<dbReference type="Proteomes" id="UP000192911">
    <property type="component" value="Unassembled WGS sequence"/>
</dbReference>
<dbReference type="InterPro" id="IPR052894">
    <property type="entry name" value="AsmA-related"/>
</dbReference>
<feature type="transmembrane region" description="Helical" evidence="2">
    <location>
        <begin position="36"/>
        <end position="59"/>
    </location>
</feature>
<feature type="region of interest" description="Disordered" evidence="1">
    <location>
        <begin position="582"/>
        <end position="623"/>
    </location>
</feature>
<evidence type="ECO:0000313" key="3">
    <source>
        <dbReference type="EMBL" id="SMF56344.1"/>
    </source>
</evidence>
<gene>
    <name evidence="3" type="ORF">SAMN06295900_110140</name>
</gene>
<keyword evidence="2" id="KW-1133">Transmembrane helix</keyword>
<evidence type="ECO:0000313" key="4">
    <source>
        <dbReference type="Proteomes" id="UP000192911"/>
    </source>
</evidence>
<keyword evidence="2" id="KW-0812">Transmembrane</keyword>
<dbReference type="AlphaFoldDB" id="A0A1X7FPN2"/>
<dbReference type="GO" id="GO:0090313">
    <property type="term" value="P:regulation of protein targeting to membrane"/>
    <property type="evidence" value="ECO:0007669"/>
    <property type="project" value="TreeGrafter"/>
</dbReference>
<dbReference type="GeneID" id="95553459"/>
<evidence type="ECO:0000256" key="1">
    <source>
        <dbReference type="SAM" id="MobiDB-lite"/>
    </source>
</evidence>